<evidence type="ECO:0000313" key="4">
    <source>
        <dbReference type="Proteomes" id="UP000003751"/>
    </source>
</evidence>
<accession>E7QYB5</accession>
<dbReference type="Proteomes" id="UP000184203">
    <property type="component" value="Unassembled WGS sequence"/>
</dbReference>
<dbReference type="EMBL" id="AEMG01000027">
    <property type="protein sequence ID" value="EFW90440.1"/>
    <property type="molecule type" value="Genomic_DNA"/>
</dbReference>
<feature type="transmembrane region" description="Helical" evidence="1">
    <location>
        <begin position="37"/>
        <end position="58"/>
    </location>
</feature>
<reference evidence="2 4" key="1">
    <citation type="journal article" date="2014" name="ISME J.">
        <title>Trehalose/2-sulfotrehalose biosynthesis and glycine-betaine uptake are widely spread mechanisms for osmoadaptation in the Halobacteriales.</title>
        <authorList>
            <person name="Youssef N.H."/>
            <person name="Savage-Ashlock K.N."/>
            <person name="McCully A.L."/>
            <person name="Luedtke B."/>
            <person name="Shaw E.I."/>
            <person name="Hoff W.D."/>
            <person name="Elshahed M.S."/>
        </authorList>
    </citation>
    <scope>NUCLEOTIDE SEQUENCE [LARGE SCALE GENOMIC DNA]</scope>
    <source>
        <strain evidence="2 4">DX253</strain>
    </source>
</reference>
<evidence type="ECO:0000256" key="1">
    <source>
        <dbReference type="SAM" id="Phobius"/>
    </source>
</evidence>
<keyword evidence="1" id="KW-0472">Membrane</keyword>
<evidence type="ECO:0000313" key="3">
    <source>
        <dbReference type="EMBL" id="SHL68613.1"/>
    </source>
</evidence>
<dbReference type="EMBL" id="FRAN01000011">
    <property type="protein sequence ID" value="SHL68613.1"/>
    <property type="molecule type" value="Genomic_DNA"/>
</dbReference>
<organism evidence="2 4">
    <name type="scientific">Haladaptatus paucihalophilus DX253</name>
    <dbReference type="NCBI Taxonomy" id="797209"/>
    <lineage>
        <taxon>Archaea</taxon>
        <taxon>Methanobacteriati</taxon>
        <taxon>Methanobacteriota</taxon>
        <taxon>Stenosarchaea group</taxon>
        <taxon>Halobacteria</taxon>
        <taxon>Halobacteriales</taxon>
        <taxon>Haladaptataceae</taxon>
        <taxon>Haladaptatus</taxon>
    </lineage>
</organism>
<evidence type="ECO:0000313" key="5">
    <source>
        <dbReference type="Proteomes" id="UP000184203"/>
    </source>
</evidence>
<dbReference type="STRING" id="797209.GCA_000376445_02162"/>
<feature type="transmembrane region" description="Helical" evidence="1">
    <location>
        <begin position="7"/>
        <end position="25"/>
    </location>
</feature>
<gene>
    <name evidence="3" type="ORF">SAMN05444342_4412</name>
    <name evidence="2" type="ORF">ZOD2009_19028</name>
</gene>
<name>E7QYB5_HALPU</name>
<reference evidence="5" key="3">
    <citation type="submission" date="2016-11" db="EMBL/GenBank/DDBJ databases">
        <authorList>
            <person name="Varghese N."/>
            <person name="Submissions S."/>
        </authorList>
    </citation>
    <scope>NUCLEOTIDE SEQUENCE [LARGE SCALE GENOMIC DNA]</scope>
    <source>
        <strain evidence="5">DX253</strain>
    </source>
</reference>
<dbReference type="RefSeq" id="WP_007982523.1">
    <property type="nucleotide sequence ID" value="NZ_AEMG01000027.1"/>
</dbReference>
<sequence length="64" mass="6938">MSNPEEVIESIFVLAVGLVVLVSLYKSFYGGGLGDFTLLVGDLAIPFVVVLIGLYFVFRIKEAV</sequence>
<protein>
    <submittedName>
        <fullName evidence="2">Uncharacterized protein</fullName>
    </submittedName>
</protein>
<keyword evidence="1" id="KW-1133">Transmembrane helix</keyword>
<keyword evidence="5" id="KW-1185">Reference proteome</keyword>
<proteinExistence type="predicted"/>
<evidence type="ECO:0000313" key="2">
    <source>
        <dbReference type="EMBL" id="EFW90440.1"/>
    </source>
</evidence>
<reference evidence="3" key="2">
    <citation type="submission" date="2016-11" db="EMBL/GenBank/DDBJ databases">
        <authorList>
            <person name="Jaros S."/>
            <person name="Januszkiewicz K."/>
            <person name="Wedrychowicz H."/>
        </authorList>
    </citation>
    <scope>NUCLEOTIDE SEQUENCE [LARGE SCALE GENOMIC DNA]</scope>
    <source>
        <strain evidence="3">DX253</strain>
    </source>
</reference>
<dbReference type="AlphaFoldDB" id="E7QYB5"/>
<keyword evidence="1" id="KW-0812">Transmembrane</keyword>
<dbReference type="Proteomes" id="UP000003751">
    <property type="component" value="Unassembled WGS sequence"/>
</dbReference>